<dbReference type="GO" id="GO:0006351">
    <property type="term" value="P:DNA-templated transcription"/>
    <property type="evidence" value="ECO:0007669"/>
    <property type="project" value="InterPro"/>
</dbReference>
<evidence type="ECO:0000256" key="1">
    <source>
        <dbReference type="ARBA" id="ARBA00004123"/>
    </source>
</evidence>
<dbReference type="FunFam" id="2.170.120.12:FF:000003">
    <property type="entry name" value="Dna-directed rna polymerases i and iii subunit"/>
    <property type="match status" value="1"/>
</dbReference>
<dbReference type="Proteomes" id="UP000318571">
    <property type="component" value="Chromosome 2"/>
</dbReference>
<organism evidence="8 9">
    <name type="scientific">Tigriopus californicus</name>
    <name type="common">Marine copepod</name>
    <dbReference type="NCBI Taxonomy" id="6832"/>
    <lineage>
        <taxon>Eukaryota</taxon>
        <taxon>Metazoa</taxon>
        <taxon>Ecdysozoa</taxon>
        <taxon>Arthropoda</taxon>
        <taxon>Crustacea</taxon>
        <taxon>Multicrustacea</taxon>
        <taxon>Hexanauplia</taxon>
        <taxon>Copepoda</taxon>
        <taxon>Harpacticoida</taxon>
        <taxon>Harpacticidae</taxon>
        <taxon>Tigriopus</taxon>
    </lineage>
</organism>
<evidence type="ECO:0000256" key="4">
    <source>
        <dbReference type="ARBA" id="ARBA00023163"/>
    </source>
</evidence>
<dbReference type="GO" id="GO:0046983">
    <property type="term" value="F:protein dimerization activity"/>
    <property type="evidence" value="ECO:0007669"/>
    <property type="project" value="InterPro"/>
</dbReference>
<comment type="subcellular location">
    <subcellularLocation>
        <location evidence="1">Nucleus</location>
    </subcellularLocation>
</comment>
<evidence type="ECO:0000256" key="6">
    <source>
        <dbReference type="ARBA" id="ARBA00025804"/>
    </source>
</evidence>
<evidence type="ECO:0000259" key="7">
    <source>
        <dbReference type="SMART" id="SM00662"/>
    </source>
</evidence>
<proteinExistence type="inferred from homology"/>
<sequence length="337" mass="38001">MEDDFAKISLKQFEIANTSSAAFPGTVEGQGWTTKDFERTLKIRIVKKEGMDMEFDLIGVDPSLANAFRRILISEIPSMAIEKVYMHTNTSIIQDEVLAHRLGLVPLKADPRLFAWKGQDTDDFGTDKDTLEFEIKVKCSRITGAPETSDNKDALYQNHKVESDIIKWIPKGDQSDWLSADPGPVEKDILLSKMRPGHEMDIKLYAYKGLGRDHAKFSPVATAYYRLLPEIKLNQEVSGEAAERLQKCFSPGVIELKGGNKKAVVKNARYDACSRNVFRHDDLKDTVTMDKVRDHFIFTIESVGAITPDDLFRMSIDVLEAKVDYFLEELDACLTLG</sequence>
<keyword evidence="9" id="KW-1185">Reference proteome</keyword>
<dbReference type="GO" id="GO:0003677">
    <property type="term" value="F:DNA binding"/>
    <property type="evidence" value="ECO:0007669"/>
    <property type="project" value="InterPro"/>
</dbReference>
<dbReference type="GO" id="GO:0003899">
    <property type="term" value="F:DNA-directed RNA polymerase activity"/>
    <property type="evidence" value="ECO:0007669"/>
    <property type="project" value="InterPro"/>
</dbReference>
<dbReference type="PANTHER" id="PTHR11800:SF13">
    <property type="entry name" value="DNA-DIRECTED RNA POLYMERASES I AND III SUBUNIT RPAC1"/>
    <property type="match status" value="1"/>
</dbReference>
<accession>A0A553PAK4</accession>
<dbReference type="PANTHER" id="PTHR11800">
    <property type="entry name" value="DNA-DIRECTED RNA POLYMERASE"/>
    <property type="match status" value="1"/>
</dbReference>
<dbReference type="SMART" id="SM00662">
    <property type="entry name" value="RPOLD"/>
    <property type="match status" value="1"/>
</dbReference>
<evidence type="ECO:0000313" key="8">
    <source>
        <dbReference type="EMBL" id="TRY74694.1"/>
    </source>
</evidence>
<dbReference type="OMA" id="MFPEVVF"/>
<dbReference type="EMBL" id="VCGU01000005">
    <property type="protein sequence ID" value="TRY74694.1"/>
    <property type="molecule type" value="Genomic_DNA"/>
</dbReference>
<dbReference type="Gene3D" id="3.30.1360.10">
    <property type="entry name" value="RNA polymerase, RBP11-like subunit"/>
    <property type="match status" value="1"/>
</dbReference>
<comment type="similarity">
    <text evidence="6">Belongs to the archaeal Rpo3/eukaryotic RPB3 RNA polymerase subunit family.</text>
</comment>
<comment type="caution">
    <text evidence="8">The sequence shown here is derived from an EMBL/GenBank/DDBJ whole genome shotgun (WGS) entry which is preliminary data.</text>
</comment>
<dbReference type="InterPro" id="IPR011262">
    <property type="entry name" value="DNA-dir_RNA_pol_insert"/>
</dbReference>
<reference evidence="8 9" key="1">
    <citation type="journal article" date="2018" name="Nat. Ecol. Evol.">
        <title>Genomic signatures of mitonuclear coevolution across populations of Tigriopus californicus.</title>
        <authorList>
            <person name="Barreto F.S."/>
            <person name="Watson E.T."/>
            <person name="Lima T.G."/>
            <person name="Willett C.S."/>
            <person name="Edmands S."/>
            <person name="Li W."/>
            <person name="Burton R.S."/>
        </authorList>
    </citation>
    <scope>NUCLEOTIDE SEQUENCE [LARGE SCALE GENOMIC DNA]</scope>
    <source>
        <strain evidence="8 9">San Diego</strain>
    </source>
</reference>
<dbReference type="PROSITE" id="PS00446">
    <property type="entry name" value="RNA_POL_D_30KD"/>
    <property type="match status" value="1"/>
</dbReference>
<dbReference type="HAMAP" id="MF_00320">
    <property type="entry name" value="RNApol_arch_Rpo3"/>
    <property type="match status" value="1"/>
</dbReference>
<gene>
    <name evidence="8" type="ORF">TCAL_06409</name>
</gene>
<dbReference type="InterPro" id="IPR036603">
    <property type="entry name" value="RBP11-like"/>
</dbReference>
<dbReference type="Pfam" id="PF01193">
    <property type="entry name" value="RNA_pol_L"/>
    <property type="match status" value="1"/>
</dbReference>
<dbReference type="InterPro" id="IPR033901">
    <property type="entry name" value="RNAPI/III_AC40"/>
</dbReference>
<dbReference type="SUPFAM" id="SSF56553">
    <property type="entry name" value="Insert subdomain of RNA polymerase alpha subunit"/>
    <property type="match status" value="1"/>
</dbReference>
<dbReference type="GO" id="GO:0005666">
    <property type="term" value="C:RNA polymerase III complex"/>
    <property type="evidence" value="ECO:0007669"/>
    <property type="project" value="TreeGrafter"/>
</dbReference>
<evidence type="ECO:0000313" key="9">
    <source>
        <dbReference type="Proteomes" id="UP000318571"/>
    </source>
</evidence>
<dbReference type="AlphaFoldDB" id="A0A553PAK4"/>
<dbReference type="SUPFAM" id="SSF55257">
    <property type="entry name" value="RBP11-like subunits of RNA polymerase"/>
    <property type="match status" value="1"/>
</dbReference>
<feature type="domain" description="DNA-directed RNA polymerase RpoA/D/Rpb3-type" evidence="7">
    <location>
        <begin position="52"/>
        <end position="329"/>
    </location>
</feature>
<evidence type="ECO:0000256" key="5">
    <source>
        <dbReference type="ARBA" id="ARBA00023242"/>
    </source>
</evidence>
<dbReference type="CDD" id="cd07032">
    <property type="entry name" value="RNAP_I_II_AC40"/>
    <property type="match status" value="1"/>
</dbReference>
<dbReference type="Gene3D" id="2.170.120.12">
    <property type="entry name" value="DNA-directed RNA polymerase, insert domain"/>
    <property type="match status" value="1"/>
</dbReference>
<dbReference type="InterPro" id="IPR011263">
    <property type="entry name" value="DNA-dir_RNA_pol_RpoA/D/Rpb3"/>
</dbReference>
<dbReference type="GO" id="GO:0005736">
    <property type="term" value="C:RNA polymerase I complex"/>
    <property type="evidence" value="ECO:0007669"/>
    <property type="project" value="TreeGrafter"/>
</dbReference>
<keyword evidence="3" id="KW-0240">DNA-directed RNA polymerase</keyword>
<keyword evidence="5" id="KW-0539">Nucleus</keyword>
<dbReference type="STRING" id="6832.A0A553PAK4"/>
<keyword evidence="4" id="KW-0804">Transcription</keyword>
<dbReference type="InterPro" id="IPR022842">
    <property type="entry name" value="RNAP_Rpo3/Rpb3/RPAC1"/>
</dbReference>
<protein>
    <recommendedName>
        <fullName evidence="2">DNA-directed RNA polymerases I and III subunit RPAC1</fullName>
    </recommendedName>
</protein>
<evidence type="ECO:0000256" key="3">
    <source>
        <dbReference type="ARBA" id="ARBA00022478"/>
    </source>
</evidence>
<dbReference type="InterPro" id="IPR036643">
    <property type="entry name" value="RNApol_insert_sf"/>
</dbReference>
<evidence type="ECO:0000256" key="2">
    <source>
        <dbReference type="ARBA" id="ARBA00022083"/>
    </source>
</evidence>
<dbReference type="InterPro" id="IPR050518">
    <property type="entry name" value="Rpo3/RPB3_RNA_Pol_subunit"/>
</dbReference>
<name>A0A553PAK4_TIGCA</name>
<dbReference type="InterPro" id="IPR001514">
    <property type="entry name" value="DNA-dir_RNA_pol_30-40kDasu_CS"/>
</dbReference>
<dbReference type="Pfam" id="PF01000">
    <property type="entry name" value="RNA_pol_A_bac"/>
    <property type="match status" value="1"/>
</dbReference>